<keyword evidence="1" id="KW-0472">Membrane</keyword>
<accession>A0A1M3T982</accession>
<evidence type="ECO:0000313" key="3">
    <source>
        <dbReference type="Proteomes" id="UP000184063"/>
    </source>
</evidence>
<evidence type="ECO:0000256" key="1">
    <source>
        <dbReference type="SAM" id="Phobius"/>
    </source>
</evidence>
<dbReference type="Proteomes" id="UP000184063">
    <property type="component" value="Unassembled WGS sequence"/>
</dbReference>
<keyword evidence="1" id="KW-1133">Transmembrane helix</keyword>
<protein>
    <submittedName>
        <fullName evidence="2">Uncharacterized protein</fullName>
    </submittedName>
</protein>
<feature type="transmembrane region" description="Helical" evidence="1">
    <location>
        <begin position="91"/>
        <end position="111"/>
    </location>
</feature>
<proteinExistence type="predicted"/>
<organism evidence="2 3">
    <name type="scientific">Aspergillus luchuensis (strain CBS 106.47)</name>
    <dbReference type="NCBI Taxonomy" id="1137211"/>
    <lineage>
        <taxon>Eukaryota</taxon>
        <taxon>Fungi</taxon>
        <taxon>Dikarya</taxon>
        <taxon>Ascomycota</taxon>
        <taxon>Pezizomycotina</taxon>
        <taxon>Eurotiomycetes</taxon>
        <taxon>Eurotiomycetidae</taxon>
        <taxon>Eurotiales</taxon>
        <taxon>Aspergillaceae</taxon>
        <taxon>Aspergillus</taxon>
        <taxon>Aspergillus subgen. Circumdati</taxon>
    </lineage>
</organism>
<keyword evidence="1" id="KW-0812">Transmembrane</keyword>
<dbReference type="VEuPathDB" id="FungiDB:ASPFODRAFT_313257"/>
<dbReference type="EMBL" id="KV878246">
    <property type="protein sequence ID" value="OJZ83296.1"/>
    <property type="molecule type" value="Genomic_DNA"/>
</dbReference>
<dbReference type="AlphaFoldDB" id="A0A1M3T982"/>
<evidence type="ECO:0000313" key="2">
    <source>
        <dbReference type="EMBL" id="OJZ83296.1"/>
    </source>
</evidence>
<gene>
    <name evidence="2" type="ORF">ASPFODRAFT_313257</name>
</gene>
<name>A0A1M3T982_ASPLC</name>
<sequence length="150" mass="17673">MTDTYGIIVDKRALWSHERGAGHDIVFRSQMGLKSSIFHFFPHCNPATRNPQPIVCLLHLTDFIMQTCCQRSHIPWLVLWQRHPRLKISQASGCFVFWFLFYDCFISFFFFPLCLQCIITFSEFCSYLHANAWPPDRADNPRASYLVIYL</sequence>
<reference evidence="3" key="1">
    <citation type="journal article" date="2017" name="Genome Biol.">
        <title>Comparative genomics reveals high biological diversity and specific adaptations in the industrially and medically important fungal genus Aspergillus.</title>
        <authorList>
            <person name="de Vries R.P."/>
            <person name="Riley R."/>
            <person name="Wiebenga A."/>
            <person name="Aguilar-Osorio G."/>
            <person name="Amillis S."/>
            <person name="Uchima C.A."/>
            <person name="Anderluh G."/>
            <person name="Asadollahi M."/>
            <person name="Askin M."/>
            <person name="Barry K."/>
            <person name="Battaglia E."/>
            <person name="Bayram O."/>
            <person name="Benocci T."/>
            <person name="Braus-Stromeyer S.A."/>
            <person name="Caldana C."/>
            <person name="Canovas D."/>
            <person name="Cerqueira G.C."/>
            <person name="Chen F."/>
            <person name="Chen W."/>
            <person name="Choi C."/>
            <person name="Clum A."/>
            <person name="Dos Santos R.A."/>
            <person name="Damasio A.R."/>
            <person name="Diallinas G."/>
            <person name="Emri T."/>
            <person name="Fekete E."/>
            <person name="Flipphi M."/>
            <person name="Freyberg S."/>
            <person name="Gallo A."/>
            <person name="Gournas C."/>
            <person name="Habgood R."/>
            <person name="Hainaut M."/>
            <person name="Harispe M.L."/>
            <person name="Henrissat B."/>
            <person name="Hilden K.S."/>
            <person name="Hope R."/>
            <person name="Hossain A."/>
            <person name="Karabika E."/>
            <person name="Karaffa L."/>
            <person name="Karanyi Z."/>
            <person name="Krasevec N."/>
            <person name="Kuo A."/>
            <person name="Kusch H."/>
            <person name="LaButti K."/>
            <person name="Lagendijk E.L."/>
            <person name="Lapidus A."/>
            <person name="Levasseur A."/>
            <person name="Lindquist E."/>
            <person name="Lipzen A."/>
            <person name="Logrieco A.F."/>
            <person name="MacCabe A."/>
            <person name="Maekelae M.R."/>
            <person name="Malavazi I."/>
            <person name="Melin P."/>
            <person name="Meyer V."/>
            <person name="Mielnichuk N."/>
            <person name="Miskei M."/>
            <person name="Molnar A.P."/>
            <person name="Mule G."/>
            <person name="Ngan C.Y."/>
            <person name="Orejas M."/>
            <person name="Orosz E."/>
            <person name="Ouedraogo J.P."/>
            <person name="Overkamp K.M."/>
            <person name="Park H.-S."/>
            <person name="Perrone G."/>
            <person name="Piumi F."/>
            <person name="Punt P.J."/>
            <person name="Ram A.F."/>
            <person name="Ramon A."/>
            <person name="Rauscher S."/>
            <person name="Record E."/>
            <person name="Riano-Pachon D.M."/>
            <person name="Robert V."/>
            <person name="Roehrig J."/>
            <person name="Ruller R."/>
            <person name="Salamov A."/>
            <person name="Salih N.S."/>
            <person name="Samson R.A."/>
            <person name="Sandor E."/>
            <person name="Sanguinetti M."/>
            <person name="Schuetze T."/>
            <person name="Sepcic K."/>
            <person name="Shelest E."/>
            <person name="Sherlock G."/>
            <person name="Sophianopoulou V."/>
            <person name="Squina F.M."/>
            <person name="Sun H."/>
            <person name="Susca A."/>
            <person name="Todd R.B."/>
            <person name="Tsang A."/>
            <person name="Unkles S.E."/>
            <person name="van de Wiele N."/>
            <person name="van Rossen-Uffink D."/>
            <person name="Oliveira J.V."/>
            <person name="Vesth T.C."/>
            <person name="Visser J."/>
            <person name="Yu J.-H."/>
            <person name="Zhou M."/>
            <person name="Andersen M.R."/>
            <person name="Archer D.B."/>
            <person name="Baker S.E."/>
            <person name="Benoit I."/>
            <person name="Brakhage A.A."/>
            <person name="Braus G.H."/>
            <person name="Fischer R."/>
            <person name="Frisvad J.C."/>
            <person name="Goldman G.H."/>
            <person name="Houbraken J."/>
            <person name="Oakley B."/>
            <person name="Pocsi I."/>
            <person name="Scazzocchio C."/>
            <person name="Seiboth B."/>
            <person name="vanKuyk P.A."/>
            <person name="Wortman J."/>
            <person name="Dyer P.S."/>
            <person name="Grigoriev I.V."/>
        </authorList>
    </citation>
    <scope>NUCLEOTIDE SEQUENCE [LARGE SCALE GENOMIC DNA]</scope>
    <source>
        <strain evidence="3">CBS 106.47</strain>
    </source>
</reference>